<feature type="compositionally biased region" description="Polar residues" evidence="6">
    <location>
        <begin position="314"/>
        <end position="325"/>
    </location>
</feature>
<dbReference type="Pfam" id="PF12729">
    <property type="entry name" value="4HB_MCP_1"/>
    <property type="match status" value="1"/>
</dbReference>
<dbReference type="OrthoDB" id="9814362at2"/>
<dbReference type="PANTHER" id="PTHR43531">
    <property type="entry name" value="PROTEIN ICFG"/>
    <property type="match status" value="1"/>
</dbReference>
<feature type="compositionally biased region" description="Acidic residues" evidence="6">
    <location>
        <begin position="591"/>
        <end position="602"/>
    </location>
</feature>
<dbReference type="GO" id="GO:0005886">
    <property type="term" value="C:plasma membrane"/>
    <property type="evidence" value="ECO:0007669"/>
    <property type="project" value="TreeGrafter"/>
</dbReference>
<protein>
    <submittedName>
        <fullName evidence="10">Methyl-accepting chemotaxis protein</fullName>
    </submittedName>
</protein>
<dbReference type="Pfam" id="PF00015">
    <property type="entry name" value="MCPsignal"/>
    <property type="match status" value="1"/>
</dbReference>
<dbReference type="GO" id="GO:0004888">
    <property type="term" value="F:transmembrane signaling receptor activity"/>
    <property type="evidence" value="ECO:0007669"/>
    <property type="project" value="InterPro"/>
</dbReference>
<dbReference type="InterPro" id="IPR003660">
    <property type="entry name" value="HAMP_dom"/>
</dbReference>
<comment type="similarity">
    <text evidence="3">Belongs to the methyl-accepting chemotaxis (MCP) protein family.</text>
</comment>
<dbReference type="PROSITE" id="PS50111">
    <property type="entry name" value="CHEMOTAXIS_TRANSDUC_2"/>
    <property type="match status" value="1"/>
</dbReference>
<feature type="transmembrane region" description="Helical" evidence="7">
    <location>
        <begin position="184"/>
        <end position="206"/>
    </location>
</feature>
<evidence type="ECO:0000256" key="1">
    <source>
        <dbReference type="ARBA" id="ARBA00004370"/>
    </source>
</evidence>
<dbReference type="RefSeq" id="WP_110786842.1">
    <property type="nucleotide sequence ID" value="NZ_QKQS01000023.1"/>
</dbReference>
<dbReference type="Gene3D" id="6.10.340.10">
    <property type="match status" value="1"/>
</dbReference>
<dbReference type="GO" id="GO:0006935">
    <property type="term" value="P:chemotaxis"/>
    <property type="evidence" value="ECO:0007669"/>
    <property type="project" value="UniProtKB-KW"/>
</dbReference>
<reference evidence="10 11" key="1">
    <citation type="submission" date="2018-06" db="EMBL/GenBank/DDBJ databases">
        <title>Draft Whole-Genome Sequence of the purple photosynthetic bacterium Rhodospeudomonas palustris XCP.</title>
        <authorList>
            <person name="Rayyan A."/>
            <person name="Meyer T.E."/>
            <person name="Kyndt J.A."/>
        </authorList>
    </citation>
    <scope>NUCLEOTIDE SEQUENCE [LARGE SCALE GENOMIC DNA]</scope>
    <source>
        <strain evidence="10 11">XCP</strain>
    </source>
</reference>
<feature type="region of interest" description="Disordered" evidence="6">
    <location>
        <begin position="314"/>
        <end position="340"/>
    </location>
</feature>
<dbReference type="SMART" id="SM00304">
    <property type="entry name" value="HAMP"/>
    <property type="match status" value="1"/>
</dbReference>
<dbReference type="EMBL" id="QKQS01000023">
    <property type="protein sequence ID" value="PZA10746.1"/>
    <property type="molecule type" value="Genomic_DNA"/>
</dbReference>
<dbReference type="PANTHER" id="PTHR43531:SF11">
    <property type="entry name" value="METHYL-ACCEPTING CHEMOTAXIS PROTEIN 3"/>
    <property type="match status" value="1"/>
</dbReference>
<keyword evidence="4" id="KW-0807">Transducer</keyword>
<dbReference type="Proteomes" id="UP000248134">
    <property type="component" value="Unassembled WGS sequence"/>
</dbReference>
<dbReference type="InterPro" id="IPR051310">
    <property type="entry name" value="MCP_chemotaxis"/>
</dbReference>
<dbReference type="InterPro" id="IPR004090">
    <property type="entry name" value="Chemotax_Me-accpt_rcpt"/>
</dbReference>
<evidence type="ECO:0000256" key="7">
    <source>
        <dbReference type="SAM" id="Phobius"/>
    </source>
</evidence>
<dbReference type="PRINTS" id="PR00260">
    <property type="entry name" value="CHEMTRNSDUCR"/>
</dbReference>
<proteinExistence type="inferred from homology"/>
<keyword evidence="2" id="KW-0145">Chemotaxis</keyword>
<feature type="domain" description="HAMP" evidence="9">
    <location>
        <begin position="206"/>
        <end position="258"/>
    </location>
</feature>
<feature type="compositionally biased region" description="Low complexity" evidence="6">
    <location>
        <begin position="326"/>
        <end position="340"/>
    </location>
</feature>
<evidence type="ECO:0000256" key="4">
    <source>
        <dbReference type="PROSITE-ProRule" id="PRU00284"/>
    </source>
</evidence>
<evidence type="ECO:0000313" key="11">
    <source>
        <dbReference type="Proteomes" id="UP000248134"/>
    </source>
</evidence>
<comment type="caution">
    <text evidence="10">The sequence shown here is derived from an EMBL/GenBank/DDBJ whole genome shotgun (WGS) entry which is preliminary data.</text>
</comment>
<evidence type="ECO:0000313" key="10">
    <source>
        <dbReference type="EMBL" id="PZA10746.1"/>
    </source>
</evidence>
<organism evidence="10 11">
    <name type="scientific">Rhodopseudomonas palustris</name>
    <dbReference type="NCBI Taxonomy" id="1076"/>
    <lineage>
        <taxon>Bacteria</taxon>
        <taxon>Pseudomonadati</taxon>
        <taxon>Pseudomonadota</taxon>
        <taxon>Alphaproteobacteria</taxon>
        <taxon>Hyphomicrobiales</taxon>
        <taxon>Nitrobacteraceae</taxon>
        <taxon>Rhodopseudomonas</taxon>
    </lineage>
</organism>
<dbReference type="PROSITE" id="PS50885">
    <property type="entry name" value="HAMP"/>
    <property type="match status" value="1"/>
</dbReference>
<feature type="coiled-coil region" evidence="5">
    <location>
        <begin position="48"/>
        <end position="97"/>
    </location>
</feature>
<gene>
    <name evidence="10" type="ORF">DNX69_15475</name>
</gene>
<feature type="domain" description="Methyl-accepting transducer" evidence="8">
    <location>
        <begin position="302"/>
        <end position="517"/>
    </location>
</feature>
<dbReference type="AlphaFoldDB" id="A0A323UIE7"/>
<dbReference type="SMART" id="SM00283">
    <property type="entry name" value="MA"/>
    <property type="match status" value="1"/>
</dbReference>
<evidence type="ECO:0000259" key="8">
    <source>
        <dbReference type="PROSITE" id="PS50111"/>
    </source>
</evidence>
<dbReference type="GO" id="GO:0007165">
    <property type="term" value="P:signal transduction"/>
    <property type="evidence" value="ECO:0007669"/>
    <property type="project" value="UniProtKB-KW"/>
</dbReference>
<dbReference type="InterPro" id="IPR024478">
    <property type="entry name" value="HlyB_4HB_MCP"/>
</dbReference>
<dbReference type="FunFam" id="1.10.287.950:FF:000001">
    <property type="entry name" value="Methyl-accepting chemotaxis sensory transducer"/>
    <property type="match status" value="1"/>
</dbReference>
<dbReference type="Gene3D" id="1.10.287.950">
    <property type="entry name" value="Methyl-accepting chemotaxis protein"/>
    <property type="match status" value="1"/>
</dbReference>
<dbReference type="CDD" id="cd06225">
    <property type="entry name" value="HAMP"/>
    <property type="match status" value="1"/>
</dbReference>
<keyword evidence="7" id="KW-1133">Transmembrane helix</keyword>
<sequence length="602" mass="63789">MRLTVKAKLAGAFGVVILLSAIAGAVAYFKLSEMTATTTALTAAADRMDKANHLNEMLLQQIRAEKNAILATAENEVDRYVAEIASIRTKLMRARDEVHALASENGKRILDKFSAAYLRVNNSEDQALRLAKSDKARATELSSTEVRKEITEATADLNEYINYVRKTMSDRSEQAIEDGARAQLMLISLVIVSLIIALIAATWIAVNISRGLSRAVGLADAVAIGDLSQKIDVSSNDEIGDLVKSLNAMTANLNATADVANEIARGNLTTEAKRLSEKDTLGIALEQMVEKLRQIVSEALTAAQNVSAGSQELSASAEQLSQGATEQASSAEEASSSMEEMAANIKQNAENASQTEKIAAQSAKDAEASGAAVGRAVQAMQTIAEKITIVQEIARQTDLLALNAAVEAARAGEHGKGFAVVASEVRKLAERSQASATEIGELSGETVRVAQEAGDMLARLVPDIKKTSELVQEISSACREQDVGSSQINQAIQQLDKVGQQNASASEQVSSTSEELASQAEQLQSTIAFFRIEQGTSASHGAPLDKAVTQLRAKAAHMAAVDRGPKKPVAAKPQRQLKAAGGGGFAFALGDGEDDRDADFQR</sequence>
<accession>A0A323UIE7</accession>
<evidence type="ECO:0000256" key="6">
    <source>
        <dbReference type="SAM" id="MobiDB-lite"/>
    </source>
</evidence>
<feature type="region of interest" description="Disordered" evidence="6">
    <location>
        <begin position="582"/>
        <end position="602"/>
    </location>
</feature>
<evidence type="ECO:0000259" key="9">
    <source>
        <dbReference type="PROSITE" id="PS50885"/>
    </source>
</evidence>
<evidence type="ECO:0000256" key="5">
    <source>
        <dbReference type="SAM" id="Coils"/>
    </source>
</evidence>
<dbReference type="InterPro" id="IPR004089">
    <property type="entry name" value="MCPsignal_dom"/>
</dbReference>
<keyword evidence="5" id="KW-0175">Coiled coil</keyword>
<dbReference type="Pfam" id="PF00672">
    <property type="entry name" value="HAMP"/>
    <property type="match status" value="1"/>
</dbReference>
<keyword evidence="7" id="KW-0812">Transmembrane</keyword>
<keyword evidence="7" id="KW-0472">Membrane</keyword>
<dbReference type="SUPFAM" id="SSF58104">
    <property type="entry name" value="Methyl-accepting chemotaxis protein (MCP) signaling domain"/>
    <property type="match status" value="1"/>
</dbReference>
<evidence type="ECO:0000256" key="2">
    <source>
        <dbReference type="ARBA" id="ARBA00022500"/>
    </source>
</evidence>
<comment type="subcellular location">
    <subcellularLocation>
        <location evidence="1">Membrane</location>
    </subcellularLocation>
</comment>
<evidence type="ECO:0000256" key="3">
    <source>
        <dbReference type="ARBA" id="ARBA00029447"/>
    </source>
</evidence>
<name>A0A323UIE7_RHOPL</name>